<feature type="transmembrane region" description="Helical" evidence="1">
    <location>
        <begin position="81"/>
        <end position="100"/>
    </location>
</feature>
<dbReference type="EMBL" id="CAADRN010000247">
    <property type="protein sequence ID" value="VFU15906.1"/>
    <property type="molecule type" value="Genomic_DNA"/>
</dbReference>
<evidence type="ECO:0000256" key="1">
    <source>
        <dbReference type="SAM" id="Phobius"/>
    </source>
</evidence>
<keyword evidence="1" id="KW-0472">Membrane</keyword>
<keyword evidence="1" id="KW-1133">Transmembrane helix</keyword>
<sequence length="130" mass="13206">MPSINKNNIKDTVNILAVIQGTIITVAVSLLLSAGAGAVYYLSPITEQTLPWSAAVILALSTFSGSLVAGKKAGNRGLYHGLSIGVLFFLAVWLTSGLFMPGQAVLGVFPKLVVSLSAGATGGVLGVGFS</sequence>
<keyword evidence="1" id="KW-0812">Transmembrane</keyword>
<reference evidence="2" key="1">
    <citation type="submission" date="2019-03" db="EMBL/GenBank/DDBJ databases">
        <authorList>
            <person name="Hao L."/>
        </authorList>
    </citation>
    <scope>NUCLEOTIDE SEQUENCE</scope>
</reference>
<organism evidence="2">
    <name type="scientific">anaerobic digester metagenome</name>
    <dbReference type="NCBI Taxonomy" id="1263854"/>
    <lineage>
        <taxon>unclassified sequences</taxon>
        <taxon>metagenomes</taxon>
        <taxon>ecological metagenomes</taxon>
    </lineage>
</organism>
<feature type="transmembrane region" description="Helical" evidence="1">
    <location>
        <begin position="112"/>
        <end position="129"/>
    </location>
</feature>
<proteinExistence type="predicted"/>
<gene>
    <name evidence="2" type="ORF">SCFA_3200002</name>
</gene>
<dbReference type="InterPro" id="IPR023804">
    <property type="entry name" value="DUF3792_TM"/>
</dbReference>
<feature type="transmembrane region" description="Helical" evidence="1">
    <location>
        <begin position="49"/>
        <end position="69"/>
    </location>
</feature>
<evidence type="ECO:0000313" key="2">
    <source>
        <dbReference type="EMBL" id="VFU15906.1"/>
    </source>
</evidence>
<accession>A0A485M2S4</accession>
<dbReference type="Pfam" id="PF12670">
    <property type="entry name" value="DUF3792"/>
    <property type="match status" value="1"/>
</dbReference>
<dbReference type="NCBIfam" id="TIGR04086">
    <property type="entry name" value="TIGR04086_membr"/>
    <property type="match status" value="1"/>
</dbReference>
<feature type="transmembrane region" description="Helical" evidence="1">
    <location>
        <begin position="12"/>
        <end position="43"/>
    </location>
</feature>
<dbReference type="AlphaFoldDB" id="A0A485M2S4"/>
<name>A0A485M2S4_9ZZZZ</name>
<protein>
    <submittedName>
        <fullName evidence="2">Permeases of the major facilitator superfamily (Proton-coupled manganese transporter)</fullName>
    </submittedName>
</protein>